<reference evidence="3" key="1">
    <citation type="submission" date="2016-10" db="EMBL/GenBank/DDBJ databases">
        <authorList>
            <person name="Varghese N."/>
            <person name="Submissions S."/>
        </authorList>
    </citation>
    <scope>NUCLEOTIDE SEQUENCE [LARGE SCALE GENOMIC DNA]</scope>
    <source>
        <strain evidence="3">DSM 17101</strain>
    </source>
</reference>
<evidence type="ECO:0000313" key="2">
    <source>
        <dbReference type="EMBL" id="SDP94079.1"/>
    </source>
</evidence>
<protein>
    <recommendedName>
        <fullName evidence="4">Lipase (Class 3)</fullName>
    </recommendedName>
</protein>
<evidence type="ECO:0000256" key="1">
    <source>
        <dbReference type="SAM" id="MobiDB-lite"/>
    </source>
</evidence>
<sequence>MINQVNNYLKYASAQLAAEALFDQKGKPSGSSYRGPINPDVLTSGNDRSSKFTASDAEWFAEDWTVVEHISNTATGFSGTLFRAKETDPARGIVKGELVLSFRSTEFADDAARDNQATNTLEIKEKGWAFGQIADMEAWFQTLRSRGLIGDTEQVTVTGYSLGGHLAAAFTQLREEKNDGGRVAATYTFNGAGVGVLKDGAKLSDIVNVFQTARGQGGNAGQFTTEEGAQRYGALSSRFAPGSATTAAAIKLRVEV</sequence>
<dbReference type="EMBL" id="FNJL01000058">
    <property type="protein sequence ID" value="SDP94079.1"/>
    <property type="molecule type" value="Genomic_DNA"/>
</dbReference>
<name>A0A1H0WU04_9BURK</name>
<evidence type="ECO:0000313" key="3">
    <source>
        <dbReference type="Proteomes" id="UP000199317"/>
    </source>
</evidence>
<evidence type="ECO:0008006" key="4">
    <source>
        <dbReference type="Google" id="ProtNLM"/>
    </source>
</evidence>
<feature type="region of interest" description="Disordered" evidence="1">
    <location>
        <begin position="27"/>
        <end position="49"/>
    </location>
</feature>
<dbReference type="OrthoDB" id="8878828at2"/>
<organism evidence="2 3">
    <name type="scientific">Paracidovorax cattleyae</name>
    <dbReference type="NCBI Taxonomy" id="80868"/>
    <lineage>
        <taxon>Bacteria</taxon>
        <taxon>Pseudomonadati</taxon>
        <taxon>Pseudomonadota</taxon>
        <taxon>Betaproteobacteria</taxon>
        <taxon>Burkholderiales</taxon>
        <taxon>Comamonadaceae</taxon>
        <taxon>Paracidovorax</taxon>
    </lineage>
</organism>
<dbReference type="Gene3D" id="3.40.50.1820">
    <property type="entry name" value="alpha/beta hydrolase"/>
    <property type="match status" value="1"/>
</dbReference>
<dbReference type="InterPro" id="IPR029058">
    <property type="entry name" value="AB_hydrolase_fold"/>
</dbReference>
<gene>
    <name evidence="2" type="ORF">SAMN04489708_1584</name>
</gene>
<dbReference type="AlphaFoldDB" id="A0A1H0WU04"/>
<dbReference type="RefSeq" id="WP_143016019.1">
    <property type="nucleotide sequence ID" value="NZ_FNJL01000058.1"/>
</dbReference>
<proteinExistence type="predicted"/>
<accession>A0A1H0WU04</accession>
<keyword evidence="3" id="KW-1185">Reference proteome</keyword>
<dbReference type="SUPFAM" id="SSF53474">
    <property type="entry name" value="alpha/beta-Hydrolases"/>
    <property type="match status" value="1"/>
</dbReference>
<dbReference type="Proteomes" id="UP000199317">
    <property type="component" value="Unassembled WGS sequence"/>
</dbReference>